<dbReference type="SUPFAM" id="SSF140500">
    <property type="entry name" value="BAS1536-like"/>
    <property type="match status" value="1"/>
</dbReference>
<dbReference type="Gene3D" id="4.10.280.10">
    <property type="entry name" value="Helix-loop-helix DNA-binding domain"/>
    <property type="match status" value="1"/>
</dbReference>
<feature type="coiled-coil region" evidence="1">
    <location>
        <begin position="12"/>
        <end position="43"/>
    </location>
</feature>
<dbReference type="EMBL" id="JAEQNB010000001">
    <property type="protein sequence ID" value="MBL0385558.1"/>
    <property type="molecule type" value="Genomic_DNA"/>
</dbReference>
<organism evidence="2 3">
    <name type="scientific">Tumebacillus amylolyticus</name>
    <dbReference type="NCBI Taxonomy" id="2801339"/>
    <lineage>
        <taxon>Bacteria</taxon>
        <taxon>Bacillati</taxon>
        <taxon>Bacillota</taxon>
        <taxon>Bacilli</taxon>
        <taxon>Bacillales</taxon>
        <taxon>Alicyclobacillaceae</taxon>
        <taxon>Tumebacillus</taxon>
    </lineage>
</organism>
<reference evidence="2 3" key="1">
    <citation type="submission" date="2021-01" db="EMBL/GenBank/DDBJ databases">
        <title>Tumebacillus sp. strain ITR2 16S ribosomal RNA gene Genome sequencing and assembly.</title>
        <authorList>
            <person name="Kang M."/>
        </authorList>
    </citation>
    <scope>NUCLEOTIDE SEQUENCE [LARGE SCALE GENOMIC DNA]</scope>
    <source>
        <strain evidence="2 3">ITR2</strain>
    </source>
</reference>
<protein>
    <submittedName>
        <fullName evidence="2">Aspartyl-phosphate phosphatase Spo0E family protein</fullName>
    </submittedName>
</protein>
<dbReference type="Proteomes" id="UP000602284">
    <property type="component" value="Unassembled WGS sequence"/>
</dbReference>
<dbReference type="InterPro" id="IPR037208">
    <property type="entry name" value="Spo0E-like_sf"/>
</dbReference>
<dbReference type="Pfam" id="PF09388">
    <property type="entry name" value="SpoOE-like"/>
    <property type="match status" value="1"/>
</dbReference>
<dbReference type="InterPro" id="IPR036638">
    <property type="entry name" value="HLH_DNA-bd_sf"/>
</dbReference>
<evidence type="ECO:0000313" key="3">
    <source>
        <dbReference type="Proteomes" id="UP000602284"/>
    </source>
</evidence>
<proteinExistence type="predicted"/>
<accession>A0ABS1J7B3</accession>
<keyword evidence="1" id="KW-0175">Coiled coil</keyword>
<dbReference type="InterPro" id="IPR018540">
    <property type="entry name" value="Spo0E-like"/>
</dbReference>
<sequence>MLPCFFVKGVTVLEHELELETLINQLRQQMTQAYEEKGTLTDACVIAISQELDLHIVKAQRLKSSEKTTDDGSHFSTLT</sequence>
<name>A0ABS1J7B3_9BACL</name>
<comment type="caution">
    <text evidence="2">The sequence shown here is derived from an EMBL/GenBank/DDBJ whole genome shotgun (WGS) entry which is preliminary data.</text>
</comment>
<keyword evidence="3" id="KW-1185">Reference proteome</keyword>
<gene>
    <name evidence="2" type="ORF">JJB07_02750</name>
</gene>
<evidence type="ECO:0000313" key="2">
    <source>
        <dbReference type="EMBL" id="MBL0385558.1"/>
    </source>
</evidence>
<evidence type="ECO:0000256" key="1">
    <source>
        <dbReference type="SAM" id="Coils"/>
    </source>
</evidence>